<protein>
    <submittedName>
        <fullName evidence="6">C10orf76</fullName>
    </submittedName>
</protein>
<evidence type="ECO:0000313" key="7">
    <source>
        <dbReference type="Proteomes" id="UP001235939"/>
    </source>
</evidence>
<name>A0ABY6JXG5_9ARAC</name>
<evidence type="ECO:0000256" key="2">
    <source>
        <dbReference type="ARBA" id="ARBA00022692"/>
    </source>
</evidence>
<dbReference type="PANTHER" id="PTHR13608">
    <property type="entry name" value="ARMADILLO-LIKE HELICAL DOMAIN-CONTAINING PROTEIN 3"/>
    <property type="match status" value="1"/>
</dbReference>
<proteinExistence type="predicted"/>
<gene>
    <name evidence="6" type="ORF">LAZ67_1003808</name>
</gene>
<keyword evidence="3" id="KW-1133">Transmembrane helix</keyword>
<dbReference type="SMART" id="SM01158">
    <property type="entry name" value="DUF1741"/>
    <property type="match status" value="1"/>
</dbReference>
<comment type="subcellular location">
    <subcellularLocation>
        <location evidence="1">Membrane</location>
    </subcellularLocation>
</comment>
<evidence type="ECO:0000259" key="5">
    <source>
        <dbReference type="SMART" id="SM01158"/>
    </source>
</evidence>
<dbReference type="Pfam" id="PF08427">
    <property type="entry name" value="ARMH3_C"/>
    <property type="match status" value="1"/>
</dbReference>
<sequence>MLAGLLTGLHKCKKAGNSAFDKIDFLISFDSAETLWQNLIENINSLLLGETSSVVKSSALNFLLALVTATDNVSENFLLEYLMMNSIFETFIKLLTDNQARANHGYQVTLIMTIIINYRKFDSTNPYIIKLSIVDNLVALNGYGQVLSHIFSEFNKDFGNRLPPTNTSFLSSLTQMVGSMFVPEETNYFKNFPKINMASLLALYEAVHLNRNFINTLTHSQTDSGSFLKNVDPCGDGTTEVDCTSPPANLLTVFLETCSILVQNVREEADTAKLCFIILTCICEDQFANSIMHDMNVLFKVTLHQMPMRHRKLPTDRSGPSRSLAAALLDLMVEFIHSHMMRSLPVDLYLRALTIVHRLISYQKRCRIRLPFSWHSLWSALINLLKFVQTHEADFVKEFNIFLICSKVVNIFNLFITFGDTFLPSPVCYDELYYEIIRMHEVFDNLHTLALRYSTLDNPLKECATSLCSNLVNLRALVAHYTAKIDQMAANSNPSHLSETAIMEIIRTNYDTLTLKLQDTLDQVDRYTEKPKETAFFHQLVKEVIVDARQNLNFQSPTALYSPITTTTPPHHTTRHS</sequence>
<dbReference type="PANTHER" id="PTHR13608:SF3">
    <property type="entry name" value="ARMADILLO-LIKE HELICAL DOMAIN-CONTAINING PROTEIN 3"/>
    <property type="match status" value="1"/>
</dbReference>
<dbReference type="Proteomes" id="UP001235939">
    <property type="component" value="Chromosome 01"/>
</dbReference>
<keyword evidence="4" id="KW-0472">Membrane</keyword>
<feature type="domain" description="Armadillo-like helical" evidence="5">
    <location>
        <begin position="316"/>
        <end position="552"/>
    </location>
</feature>
<accession>A0ABY6JXG5</accession>
<evidence type="ECO:0000256" key="1">
    <source>
        <dbReference type="ARBA" id="ARBA00004370"/>
    </source>
</evidence>
<dbReference type="InterPro" id="IPR039868">
    <property type="entry name" value="ARMD3-like"/>
</dbReference>
<dbReference type="InterPro" id="IPR013636">
    <property type="entry name" value="ARMH3_C"/>
</dbReference>
<reference evidence="6 7" key="1">
    <citation type="submission" date="2022-01" db="EMBL/GenBank/DDBJ databases">
        <title>A chromosomal length assembly of Cordylochernes scorpioides.</title>
        <authorList>
            <person name="Zeh D."/>
            <person name="Zeh J."/>
        </authorList>
    </citation>
    <scope>NUCLEOTIDE SEQUENCE [LARGE SCALE GENOMIC DNA]</scope>
    <source>
        <strain evidence="6">IN4F17</strain>
        <tissue evidence="6">Whole Body</tissue>
    </source>
</reference>
<dbReference type="EMBL" id="CP092863">
    <property type="protein sequence ID" value="UYV61203.1"/>
    <property type="molecule type" value="Genomic_DNA"/>
</dbReference>
<keyword evidence="2" id="KW-0812">Transmembrane</keyword>
<evidence type="ECO:0000256" key="4">
    <source>
        <dbReference type="ARBA" id="ARBA00023136"/>
    </source>
</evidence>
<keyword evidence="7" id="KW-1185">Reference proteome</keyword>
<organism evidence="6 7">
    <name type="scientific">Cordylochernes scorpioides</name>
    <dbReference type="NCBI Taxonomy" id="51811"/>
    <lineage>
        <taxon>Eukaryota</taxon>
        <taxon>Metazoa</taxon>
        <taxon>Ecdysozoa</taxon>
        <taxon>Arthropoda</taxon>
        <taxon>Chelicerata</taxon>
        <taxon>Arachnida</taxon>
        <taxon>Pseudoscorpiones</taxon>
        <taxon>Cheliferoidea</taxon>
        <taxon>Chernetidae</taxon>
        <taxon>Cordylochernes</taxon>
    </lineage>
</organism>
<evidence type="ECO:0000313" key="6">
    <source>
        <dbReference type="EMBL" id="UYV61203.1"/>
    </source>
</evidence>
<evidence type="ECO:0000256" key="3">
    <source>
        <dbReference type="ARBA" id="ARBA00022989"/>
    </source>
</evidence>